<dbReference type="CDD" id="cd07010">
    <property type="entry name" value="cupin_PMI_type_I_N_bac"/>
    <property type="match status" value="1"/>
</dbReference>
<gene>
    <name evidence="3" type="ORF">PACILC2_04230</name>
</gene>
<evidence type="ECO:0000256" key="1">
    <source>
        <dbReference type="ARBA" id="ARBA00022723"/>
    </source>
</evidence>
<evidence type="ECO:0000256" key="2">
    <source>
        <dbReference type="ARBA" id="ARBA00022833"/>
    </source>
</evidence>
<keyword evidence="4" id="KW-1185">Reference proteome</keyword>
<accession>A0ABQ4N0Z0</accession>
<dbReference type="InterPro" id="IPR051804">
    <property type="entry name" value="Carb_Metab_Reg_Kinase/Isom"/>
</dbReference>
<comment type="caution">
    <text evidence="3">The sequence shown here is derived from an EMBL/GenBank/DDBJ whole genome shotgun (WGS) entry which is preliminary data.</text>
</comment>
<dbReference type="Proteomes" id="UP000680304">
    <property type="component" value="Unassembled WGS sequence"/>
</dbReference>
<dbReference type="InterPro" id="IPR011051">
    <property type="entry name" value="RmlC_Cupin_sf"/>
</dbReference>
<dbReference type="SUPFAM" id="SSF51182">
    <property type="entry name" value="RmlC-like cupins"/>
    <property type="match status" value="1"/>
</dbReference>
<proteinExistence type="predicted"/>
<keyword evidence="2" id="KW-0862">Zinc</keyword>
<dbReference type="GO" id="GO:0016853">
    <property type="term" value="F:isomerase activity"/>
    <property type="evidence" value="ECO:0007669"/>
    <property type="project" value="UniProtKB-KW"/>
</dbReference>
<evidence type="ECO:0000313" key="4">
    <source>
        <dbReference type="Proteomes" id="UP000680304"/>
    </source>
</evidence>
<keyword evidence="3" id="KW-0413">Isomerase</keyword>
<dbReference type="EMBL" id="BOVJ01000012">
    <property type="protein sequence ID" value="GIQ61855.1"/>
    <property type="molecule type" value="Genomic_DNA"/>
</dbReference>
<dbReference type="RefSeq" id="WP_213527100.1">
    <property type="nucleotide sequence ID" value="NZ_BOVJ01000012.1"/>
</dbReference>
<reference evidence="3 4" key="1">
    <citation type="submission" date="2021-04" db="EMBL/GenBank/DDBJ databases">
        <title>Draft genome sequence of Paenibacillus cisolokensis, LC2-13A.</title>
        <authorList>
            <person name="Uke A."/>
            <person name="Chhe C."/>
            <person name="Baramee S."/>
            <person name="Kosugi A."/>
        </authorList>
    </citation>
    <scope>NUCLEOTIDE SEQUENCE [LARGE SCALE GENOMIC DNA]</scope>
    <source>
        <strain evidence="3 4">LC2-13A</strain>
    </source>
</reference>
<dbReference type="PANTHER" id="PTHR42742:SF3">
    <property type="entry name" value="FRUCTOKINASE"/>
    <property type="match status" value="1"/>
</dbReference>
<sequence>MFNKFPVNPVRDLQRDIRVASGYDAVLSALRERLNPFGDRPVLVLDGTHGAAFDKWLERMLEAFGGQSARVEAVSAAEFLKSPAEIRELFKDNITDNRAFGYMTEAHISAYFAEDAQKRCKERLAALRRRTGEAGMGDRSDERFAAQIQRLIVLYGTGAHWLADGCGDVHVFLDLSRETQQIMHKQGLLNFALDWNEDALEKYKIAFFVEWPILEGYRKANLTGYDYYADANRPEHPVMVAVSDLVDAARDIAKRPIRVKPFFAPGIWGGQYLKRLADLPEDWDNCAWSFEPIAPENSVLIGIGAAIIEVPFLVIMNYAYKDIMGERPVRLFGDFFPIRFDYLDTIEGGNLSTQVHGKQAYIREHFNYVLEQQESYYIMEKREGSKVYLGLTERCTGDAFVGAVKRAQETGEPIEFTDYVQEWDCRKGDLFLIPTGTVHCSGKDNLVLEISSTTWWFTFKIYDYVRKDKDGKPRPINIEHAEPNIDWYKKTAWVREHLIPVPQKLREQGANEEYVLGKRQDLLFYVNRIHLTDRWRDHTNEELLLLNLVEGEKIRIRSVKRPDVFVEFGYAESYILPAVFGAFEIENLGTGPCKIIKAGVSPEWEVKLTDE</sequence>
<dbReference type="InterPro" id="IPR014710">
    <property type="entry name" value="RmlC-like_jellyroll"/>
</dbReference>
<keyword evidence="1" id="KW-0479">Metal-binding</keyword>
<protein>
    <submittedName>
        <fullName evidence="3">Mannose-6-phosphate isomerase</fullName>
    </submittedName>
</protein>
<dbReference type="Gene3D" id="2.60.120.10">
    <property type="entry name" value="Jelly Rolls"/>
    <property type="match status" value="1"/>
</dbReference>
<dbReference type="PANTHER" id="PTHR42742">
    <property type="entry name" value="TRANSCRIPTIONAL REPRESSOR MPRA"/>
    <property type="match status" value="1"/>
</dbReference>
<name>A0ABQ4N0Z0_9BACL</name>
<organism evidence="3 4">
    <name type="scientific">Paenibacillus cisolokensis</name>
    <dbReference type="NCBI Taxonomy" id="1658519"/>
    <lineage>
        <taxon>Bacteria</taxon>
        <taxon>Bacillati</taxon>
        <taxon>Bacillota</taxon>
        <taxon>Bacilli</taxon>
        <taxon>Bacillales</taxon>
        <taxon>Paenibacillaceae</taxon>
        <taxon>Paenibacillus</taxon>
    </lineage>
</organism>
<evidence type="ECO:0000313" key="3">
    <source>
        <dbReference type="EMBL" id="GIQ61855.1"/>
    </source>
</evidence>